<gene>
    <name evidence="7" type="ORF">PG991_013408</name>
</gene>
<sequence length="771" mass="85156">MDYKRLTAALTQLYDKGRGASTLKFIATSRSYLTIGREFQHLRESQPGIHLGGENPELANSISREINIVIKRRVSELGKRHKLQPEDAQMLEGEITSVKQRTYLWCHLVFAAMEDAIFFSKADMRAKIHELPHTVEEAYDGILRRSSDPKRAKKILHIIVAADRPLRLAEMAEALAFQADRHKDHAELARDLPPPDRLQAAIRDACGLFVVVQGSEIFLIHQTAREFLIRSRPASSSPRIQSSLEWKHSLDPAESHHILSDICIKYLLLPDFKTTGGMENRGQFSLLEYAACNWTHHYRQAHNKPDSELERLALQLCEALYGRKRWDGPEFAGEVSTSLLIVAYFGLDKLINPVLRENKASLTARGRHTERTALSLASERGFISIVEPLLRPSVVFQVSTSINREDRYKRTPLSYAAASGYEEIVQLLLKKGAKVDIRDVYELTPLSWAVYHGHSGVAQLLLDHGAENDSKGSHLETKGRGGRTPLLEAAKHGDEIATKMLLDRGAKVDARCDLGATALIWAAVSGYDNVVIQLLDRGAKIEATTTNRETALIMASAEGYDTTARLLLDRGSDPEFLGPQERNALVSAASKGHIAVVKLLLDRGARINAPDYKGNTALLEAPRLGHVPIVRLLLDRGANVNRNNLVRDSALIMASEKGHVAIARLLLDLGADVNCASKFGTALMRAAGEGHIEIVELLLDRGASTDPQNVMGSDAARIAATNGYGDVARMLHDRSQQRWSRPRALSPALRPSSSSSSIMFRPSSSSSSLMV</sequence>
<feature type="repeat" description="ANK" evidence="3">
    <location>
        <begin position="514"/>
        <end position="546"/>
    </location>
</feature>
<dbReference type="SUPFAM" id="SSF48403">
    <property type="entry name" value="Ankyrin repeat"/>
    <property type="match status" value="1"/>
</dbReference>
<feature type="repeat" description="ANK" evidence="3">
    <location>
        <begin position="408"/>
        <end position="440"/>
    </location>
</feature>
<dbReference type="PROSITE" id="PS50297">
    <property type="entry name" value="ANK_REP_REGION"/>
    <property type="match status" value="7"/>
</dbReference>
<evidence type="ECO:0000256" key="1">
    <source>
        <dbReference type="ARBA" id="ARBA00022737"/>
    </source>
</evidence>
<feature type="repeat" description="ANK" evidence="3">
    <location>
        <begin position="646"/>
        <end position="678"/>
    </location>
</feature>
<evidence type="ECO:0000313" key="8">
    <source>
        <dbReference type="Proteomes" id="UP001396898"/>
    </source>
</evidence>
<feature type="domain" description="GPI inositol-deacylase winged helix" evidence="5">
    <location>
        <begin position="149"/>
        <end position="231"/>
    </location>
</feature>
<feature type="region of interest" description="Disordered" evidence="4">
    <location>
        <begin position="734"/>
        <end position="771"/>
    </location>
</feature>
<dbReference type="Pfam" id="PF00023">
    <property type="entry name" value="Ank"/>
    <property type="match status" value="2"/>
</dbReference>
<dbReference type="InterPro" id="IPR054471">
    <property type="entry name" value="GPIID_WHD"/>
</dbReference>
<feature type="domain" description="DUF7069" evidence="6">
    <location>
        <begin position="62"/>
        <end position="114"/>
    </location>
</feature>
<dbReference type="Pfam" id="PF12796">
    <property type="entry name" value="Ank_2"/>
    <property type="match status" value="3"/>
</dbReference>
<feature type="repeat" description="ANK" evidence="3">
    <location>
        <begin position="441"/>
        <end position="473"/>
    </location>
</feature>
<dbReference type="EMBL" id="JAQQWI010000018">
    <property type="protein sequence ID" value="KAK8001186.1"/>
    <property type="molecule type" value="Genomic_DNA"/>
</dbReference>
<feature type="repeat" description="ANK" evidence="3">
    <location>
        <begin position="580"/>
        <end position="612"/>
    </location>
</feature>
<comment type="caution">
    <text evidence="7">The sequence shown here is derived from an EMBL/GenBank/DDBJ whole genome shotgun (WGS) entry which is preliminary data.</text>
</comment>
<dbReference type="PANTHER" id="PTHR24198">
    <property type="entry name" value="ANKYRIN REPEAT AND PROTEIN KINASE DOMAIN-CONTAINING PROTEIN"/>
    <property type="match status" value="1"/>
</dbReference>
<feature type="repeat" description="ANK" evidence="3">
    <location>
        <begin position="613"/>
        <end position="645"/>
    </location>
</feature>
<dbReference type="SMART" id="SM00248">
    <property type="entry name" value="ANK"/>
    <property type="match status" value="10"/>
</dbReference>
<evidence type="ECO:0000256" key="2">
    <source>
        <dbReference type="ARBA" id="ARBA00023043"/>
    </source>
</evidence>
<accession>A0ABR1R6N0</accession>
<evidence type="ECO:0000259" key="6">
    <source>
        <dbReference type="Pfam" id="PF23239"/>
    </source>
</evidence>
<evidence type="ECO:0000313" key="7">
    <source>
        <dbReference type="EMBL" id="KAK8001186.1"/>
    </source>
</evidence>
<dbReference type="PRINTS" id="PR01415">
    <property type="entry name" value="ANKYRIN"/>
</dbReference>
<dbReference type="PANTHER" id="PTHR24198:SF165">
    <property type="entry name" value="ANKYRIN REPEAT-CONTAINING PROTEIN-RELATED"/>
    <property type="match status" value="1"/>
</dbReference>
<feature type="repeat" description="ANK" evidence="3">
    <location>
        <begin position="481"/>
        <end position="513"/>
    </location>
</feature>
<evidence type="ECO:0000256" key="3">
    <source>
        <dbReference type="PROSITE-ProRule" id="PRU00023"/>
    </source>
</evidence>
<keyword evidence="2 3" id="KW-0040">ANK repeat</keyword>
<keyword evidence="1" id="KW-0677">Repeat</keyword>
<dbReference type="Gene3D" id="1.25.40.20">
    <property type="entry name" value="Ankyrin repeat-containing domain"/>
    <property type="match status" value="3"/>
</dbReference>
<feature type="compositionally biased region" description="Low complexity" evidence="4">
    <location>
        <begin position="742"/>
        <end position="771"/>
    </location>
</feature>
<dbReference type="InterPro" id="IPR036770">
    <property type="entry name" value="Ankyrin_rpt-contain_sf"/>
</dbReference>
<keyword evidence="8" id="KW-1185">Reference proteome</keyword>
<reference evidence="7 8" key="1">
    <citation type="submission" date="2023-01" db="EMBL/GenBank/DDBJ databases">
        <title>Analysis of 21 Apiospora genomes using comparative genomics revels a genus with tremendous synthesis potential of carbohydrate active enzymes and secondary metabolites.</title>
        <authorList>
            <person name="Sorensen T."/>
        </authorList>
    </citation>
    <scope>NUCLEOTIDE SEQUENCE [LARGE SCALE GENOMIC DNA]</scope>
    <source>
        <strain evidence="7 8">CBS 20057</strain>
    </source>
</reference>
<dbReference type="Pfam" id="PF22939">
    <property type="entry name" value="WHD_GPIID"/>
    <property type="match status" value="1"/>
</dbReference>
<evidence type="ECO:0000256" key="4">
    <source>
        <dbReference type="SAM" id="MobiDB-lite"/>
    </source>
</evidence>
<dbReference type="Pfam" id="PF23239">
    <property type="entry name" value="DUF7069"/>
    <property type="match status" value="1"/>
</dbReference>
<dbReference type="PROSITE" id="PS50088">
    <property type="entry name" value="ANK_REPEAT"/>
    <property type="match status" value="8"/>
</dbReference>
<feature type="repeat" description="ANK" evidence="3">
    <location>
        <begin position="678"/>
        <end position="710"/>
    </location>
</feature>
<dbReference type="InterPro" id="IPR002110">
    <property type="entry name" value="Ankyrin_rpt"/>
</dbReference>
<organism evidence="7 8">
    <name type="scientific">Apiospora marii</name>
    <dbReference type="NCBI Taxonomy" id="335849"/>
    <lineage>
        <taxon>Eukaryota</taxon>
        <taxon>Fungi</taxon>
        <taxon>Dikarya</taxon>
        <taxon>Ascomycota</taxon>
        <taxon>Pezizomycotina</taxon>
        <taxon>Sordariomycetes</taxon>
        <taxon>Xylariomycetidae</taxon>
        <taxon>Amphisphaeriales</taxon>
        <taxon>Apiosporaceae</taxon>
        <taxon>Apiospora</taxon>
    </lineage>
</organism>
<name>A0ABR1R6N0_9PEZI</name>
<dbReference type="InterPro" id="IPR055497">
    <property type="entry name" value="DUF7069"/>
</dbReference>
<dbReference type="Proteomes" id="UP001396898">
    <property type="component" value="Unassembled WGS sequence"/>
</dbReference>
<protein>
    <submittedName>
        <fullName evidence="7">Uncharacterized protein</fullName>
    </submittedName>
</protein>
<evidence type="ECO:0000259" key="5">
    <source>
        <dbReference type="Pfam" id="PF22939"/>
    </source>
</evidence>
<proteinExistence type="predicted"/>